<keyword evidence="1" id="KW-0812">Transmembrane</keyword>
<feature type="transmembrane region" description="Helical" evidence="1">
    <location>
        <begin position="63"/>
        <end position="85"/>
    </location>
</feature>
<proteinExistence type="predicted"/>
<gene>
    <name evidence="2" type="ORF">PBAH0796_LOCUS16139</name>
</gene>
<sequence length="215" mass="23913">MSQQEQQLIITQELRKPTLDTVEDSPRLVSIDSLTVVTTLVAGFVISDVGNFNPADWNLAMRLVYVTCISFTAAVSLYISIVGAMTSMAVRRVQNWDIYHFLKGDMTPEEIMTSSDYEIVMRFCYGQDKMKWTDNGTLKVMCSSLFDYMCDHTCSPLGIGLLLLPCAIVTYGIAFILNLTKAAGVEVQIVATVIMAPPNLAILYFGTHLSRIMRS</sequence>
<evidence type="ECO:0000256" key="1">
    <source>
        <dbReference type="SAM" id="Phobius"/>
    </source>
</evidence>
<protein>
    <submittedName>
        <fullName evidence="2">Uncharacterized protein</fullName>
    </submittedName>
</protein>
<feature type="transmembrane region" description="Helical" evidence="1">
    <location>
        <begin position="189"/>
        <end position="207"/>
    </location>
</feature>
<name>A0A7S0AGB7_9DINO</name>
<dbReference type="EMBL" id="HBEG01026590">
    <property type="protein sequence ID" value="CAD8362955.1"/>
    <property type="molecule type" value="Transcribed_RNA"/>
</dbReference>
<feature type="transmembrane region" description="Helical" evidence="1">
    <location>
        <begin position="157"/>
        <end position="177"/>
    </location>
</feature>
<reference evidence="2" key="1">
    <citation type="submission" date="2021-01" db="EMBL/GenBank/DDBJ databases">
        <authorList>
            <person name="Corre E."/>
            <person name="Pelletier E."/>
            <person name="Niang G."/>
            <person name="Scheremetjew M."/>
            <person name="Finn R."/>
            <person name="Kale V."/>
            <person name="Holt S."/>
            <person name="Cochrane G."/>
            <person name="Meng A."/>
            <person name="Brown T."/>
            <person name="Cohen L."/>
        </authorList>
    </citation>
    <scope>NUCLEOTIDE SEQUENCE</scope>
    <source>
        <strain evidence="2">Pbaha01</strain>
    </source>
</reference>
<keyword evidence="1" id="KW-1133">Transmembrane helix</keyword>
<evidence type="ECO:0000313" key="2">
    <source>
        <dbReference type="EMBL" id="CAD8362955.1"/>
    </source>
</evidence>
<organism evidence="2">
    <name type="scientific">Pyrodinium bahamense</name>
    <dbReference type="NCBI Taxonomy" id="73915"/>
    <lineage>
        <taxon>Eukaryota</taxon>
        <taxon>Sar</taxon>
        <taxon>Alveolata</taxon>
        <taxon>Dinophyceae</taxon>
        <taxon>Gonyaulacales</taxon>
        <taxon>Pyrocystaceae</taxon>
        <taxon>Pyrodinium</taxon>
    </lineage>
</organism>
<accession>A0A7S0AGB7</accession>
<keyword evidence="1" id="KW-0472">Membrane</keyword>
<dbReference type="AlphaFoldDB" id="A0A7S0AGB7"/>